<dbReference type="Proteomes" id="UP000239068">
    <property type="component" value="Unassembled WGS sequence"/>
</dbReference>
<gene>
    <name evidence="2" type="ORF">BTO16_16620</name>
</gene>
<dbReference type="Pfam" id="PF01494">
    <property type="entry name" value="FAD_binding_3"/>
    <property type="match status" value="1"/>
</dbReference>
<dbReference type="OrthoDB" id="9806565at2"/>
<dbReference type="InterPro" id="IPR050407">
    <property type="entry name" value="Geranylgeranyl_reductase"/>
</dbReference>
<evidence type="ECO:0000259" key="1">
    <source>
        <dbReference type="Pfam" id="PF01494"/>
    </source>
</evidence>
<organism evidence="2 3">
    <name type="scientific">Polaribacter glomeratus</name>
    <dbReference type="NCBI Taxonomy" id="102"/>
    <lineage>
        <taxon>Bacteria</taxon>
        <taxon>Pseudomonadati</taxon>
        <taxon>Bacteroidota</taxon>
        <taxon>Flavobacteriia</taxon>
        <taxon>Flavobacteriales</taxon>
        <taxon>Flavobacteriaceae</taxon>
    </lineage>
</organism>
<accession>A0A2S7WIL7</accession>
<dbReference type="SUPFAM" id="SSF51905">
    <property type="entry name" value="FAD/NAD(P)-binding domain"/>
    <property type="match status" value="1"/>
</dbReference>
<dbReference type="PANTHER" id="PTHR42685">
    <property type="entry name" value="GERANYLGERANYL DIPHOSPHATE REDUCTASE"/>
    <property type="match status" value="1"/>
</dbReference>
<dbReference type="PRINTS" id="PR00420">
    <property type="entry name" value="RNGMNOXGNASE"/>
</dbReference>
<proteinExistence type="predicted"/>
<keyword evidence="3" id="KW-1185">Reference proteome</keyword>
<evidence type="ECO:0000313" key="2">
    <source>
        <dbReference type="EMBL" id="PQJ77447.1"/>
    </source>
</evidence>
<sequence length="383" mass="42876">MIKTAVCIVGAGPAGASASLMLSKLKIEHYIIDKAIFPRDKTCGDGLILHAYKSLLTLGLLDAFLTNSKFIHSKNINLYIKDNLNLQFKESEDRDMAISYGKRIDFDHFLVNEMSKQYTTCQFGSGVKNLEEVAEGIRITLKNGKQITAKIVVGADGIQSIVSRKLAGFIPNKNKSSTFISAYFNNVKMPLDKAAEIRLYYRKMPLFFYVFPLANNEVNVSLGGNTQKLLDNNINLKEEIESIIKTHPKVADKFIYAEQIGAWRGWGIPYHFKKQTICGNRFLLVGDAAGLANSFYKEGVGTGMMSGIICAKKIASCLKENNFSETFMSSYKKDIDNEFGKLLRFSEFALKLANFKAIFAGFARFSKKFVEKKAPGIIKKRSY</sequence>
<dbReference type="Gene3D" id="3.50.50.60">
    <property type="entry name" value="FAD/NAD(P)-binding domain"/>
    <property type="match status" value="1"/>
</dbReference>
<feature type="domain" description="FAD-binding" evidence="1">
    <location>
        <begin position="3"/>
        <end position="333"/>
    </location>
</feature>
<dbReference type="PANTHER" id="PTHR42685:SF22">
    <property type="entry name" value="CONDITIONED MEDIUM FACTOR RECEPTOR 1"/>
    <property type="match status" value="1"/>
</dbReference>
<dbReference type="GO" id="GO:0071949">
    <property type="term" value="F:FAD binding"/>
    <property type="evidence" value="ECO:0007669"/>
    <property type="project" value="InterPro"/>
</dbReference>
<dbReference type="EMBL" id="MSCM01000002">
    <property type="protein sequence ID" value="PQJ77447.1"/>
    <property type="molecule type" value="Genomic_DNA"/>
</dbReference>
<dbReference type="InterPro" id="IPR002938">
    <property type="entry name" value="FAD-bd"/>
</dbReference>
<dbReference type="RefSeq" id="WP_105022769.1">
    <property type="nucleotide sequence ID" value="NZ_MSCM01000002.1"/>
</dbReference>
<name>A0A2S7WIL7_9FLAO</name>
<evidence type="ECO:0000313" key="3">
    <source>
        <dbReference type="Proteomes" id="UP000239068"/>
    </source>
</evidence>
<dbReference type="InterPro" id="IPR036188">
    <property type="entry name" value="FAD/NAD-bd_sf"/>
</dbReference>
<comment type="caution">
    <text evidence="2">The sequence shown here is derived from an EMBL/GenBank/DDBJ whole genome shotgun (WGS) entry which is preliminary data.</text>
</comment>
<reference evidence="2 3" key="1">
    <citation type="submission" date="2016-12" db="EMBL/GenBank/DDBJ databases">
        <title>Trade-off between light-utilization and light-protection in marine flavobacteria.</title>
        <authorList>
            <person name="Kumagai Y."/>
            <person name="Yoshizawa S."/>
            <person name="Kogure K."/>
            <person name="Iwasaki W."/>
        </authorList>
    </citation>
    <scope>NUCLEOTIDE SEQUENCE [LARGE SCALE GENOMIC DNA]</scope>
    <source>
        <strain evidence="2 3">ATCC 43844</strain>
    </source>
</reference>
<dbReference type="AlphaFoldDB" id="A0A2S7WIL7"/>
<protein>
    <recommendedName>
        <fullName evidence="1">FAD-binding domain-containing protein</fullName>
    </recommendedName>
</protein>